<dbReference type="Pfam" id="PF03466">
    <property type="entry name" value="LysR_substrate"/>
    <property type="match status" value="1"/>
</dbReference>
<dbReference type="InterPro" id="IPR005119">
    <property type="entry name" value="LysR_subst-bd"/>
</dbReference>
<dbReference type="GO" id="GO:0003700">
    <property type="term" value="F:DNA-binding transcription factor activity"/>
    <property type="evidence" value="ECO:0007669"/>
    <property type="project" value="InterPro"/>
</dbReference>
<dbReference type="GO" id="GO:0043565">
    <property type="term" value="F:sequence-specific DNA binding"/>
    <property type="evidence" value="ECO:0007669"/>
    <property type="project" value="TreeGrafter"/>
</dbReference>
<keyword evidence="3" id="KW-0238">DNA-binding</keyword>
<evidence type="ECO:0000256" key="4">
    <source>
        <dbReference type="ARBA" id="ARBA00023163"/>
    </source>
</evidence>
<dbReference type="SUPFAM" id="SSF46785">
    <property type="entry name" value="Winged helix' DNA-binding domain"/>
    <property type="match status" value="1"/>
</dbReference>
<comment type="caution">
    <text evidence="6">The sequence shown here is derived from an EMBL/GenBank/DDBJ whole genome shotgun (WGS) entry which is preliminary data.</text>
</comment>
<feature type="domain" description="HTH lysR-type" evidence="5">
    <location>
        <begin position="10"/>
        <end position="63"/>
    </location>
</feature>
<organism evidence="6 7">
    <name type="scientific">Xanthomonas sacchari</name>
    <dbReference type="NCBI Taxonomy" id="56458"/>
    <lineage>
        <taxon>Bacteria</taxon>
        <taxon>Pseudomonadati</taxon>
        <taxon>Pseudomonadota</taxon>
        <taxon>Gammaproteobacteria</taxon>
        <taxon>Lysobacterales</taxon>
        <taxon>Lysobacteraceae</taxon>
        <taxon>Xanthomonas</taxon>
    </lineage>
</organism>
<dbReference type="GO" id="GO:0006351">
    <property type="term" value="P:DNA-templated transcription"/>
    <property type="evidence" value="ECO:0007669"/>
    <property type="project" value="TreeGrafter"/>
</dbReference>
<name>A0A2P5Z3X4_9XANT</name>
<reference evidence="6 7" key="1">
    <citation type="submission" date="2016-08" db="EMBL/GenBank/DDBJ databases">
        <authorList>
            <person name="Seilhamer J.J."/>
        </authorList>
    </citation>
    <scope>NUCLEOTIDE SEQUENCE [LARGE SCALE GENOMIC DNA]</scope>
    <source>
        <strain evidence="6 7">CFBP4641</strain>
    </source>
</reference>
<dbReference type="InterPro" id="IPR036390">
    <property type="entry name" value="WH_DNA-bd_sf"/>
</dbReference>
<evidence type="ECO:0000256" key="2">
    <source>
        <dbReference type="ARBA" id="ARBA00023015"/>
    </source>
</evidence>
<dbReference type="InterPro" id="IPR036388">
    <property type="entry name" value="WH-like_DNA-bd_sf"/>
</dbReference>
<evidence type="ECO:0000259" key="5">
    <source>
        <dbReference type="PROSITE" id="PS50931"/>
    </source>
</evidence>
<dbReference type="RefSeq" id="WP_010343748.1">
    <property type="nucleotide sequence ID" value="NZ_CP132343.1"/>
</dbReference>
<dbReference type="PANTHER" id="PTHR30537:SF66">
    <property type="entry name" value="IRON-REGULATED VIRULENCE REGULATORY PROTEIN IRGB"/>
    <property type="match status" value="1"/>
</dbReference>
<dbReference type="EMBL" id="MDEK01000008">
    <property type="protein sequence ID" value="PPU82464.1"/>
    <property type="molecule type" value="Genomic_DNA"/>
</dbReference>
<dbReference type="Gene3D" id="3.40.190.290">
    <property type="match status" value="1"/>
</dbReference>
<proteinExistence type="inferred from homology"/>
<evidence type="ECO:0000313" key="7">
    <source>
        <dbReference type="Proteomes" id="UP000247346"/>
    </source>
</evidence>
<evidence type="ECO:0000256" key="1">
    <source>
        <dbReference type="ARBA" id="ARBA00009437"/>
    </source>
</evidence>
<protein>
    <submittedName>
        <fullName evidence="6">LysR family transcriptional regulator</fullName>
    </submittedName>
</protein>
<dbReference type="PANTHER" id="PTHR30537">
    <property type="entry name" value="HTH-TYPE TRANSCRIPTIONAL REGULATOR"/>
    <property type="match status" value="1"/>
</dbReference>
<gene>
    <name evidence="6" type="ORF">XsacCFBP4641_09840</name>
</gene>
<dbReference type="InterPro" id="IPR058163">
    <property type="entry name" value="LysR-type_TF_proteobact-type"/>
</dbReference>
<dbReference type="PROSITE" id="PS50931">
    <property type="entry name" value="HTH_LYSR"/>
    <property type="match status" value="1"/>
</dbReference>
<dbReference type="SUPFAM" id="SSF53850">
    <property type="entry name" value="Periplasmic binding protein-like II"/>
    <property type="match status" value="1"/>
</dbReference>
<dbReference type="CDD" id="cd08422">
    <property type="entry name" value="PBP2_CrgA_like"/>
    <property type="match status" value="1"/>
</dbReference>
<dbReference type="AlphaFoldDB" id="A0A2P5Z3X4"/>
<dbReference type="Proteomes" id="UP000247346">
    <property type="component" value="Unassembled WGS sequence"/>
</dbReference>
<accession>A0A2P5Z3X4</accession>
<dbReference type="GeneID" id="93881024"/>
<dbReference type="FunFam" id="1.10.10.10:FF:000001">
    <property type="entry name" value="LysR family transcriptional regulator"/>
    <property type="match status" value="1"/>
</dbReference>
<evidence type="ECO:0000313" key="6">
    <source>
        <dbReference type="EMBL" id="PPU82464.1"/>
    </source>
</evidence>
<dbReference type="Gene3D" id="1.10.10.10">
    <property type="entry name" value="Winged helix-like DNA-binding domain superfamily/Winged helix DNA-binding domain"/>
    <property type="match status" value="1"/>
</dbReference>
<evidence type="ECO:0000256" key="3">
    <source>
        <dbReference type="ARBA" id="ARBA00023125"/>
    </source>
</evidence>
<comment type="similarity">
    <text evidence="1">Belongs to the LysR transcriptional regulatory family.</text>
</comment>
<keyword evidence="2" id="KW-0805">Transcription regulation</keyword>
<dbReference type="OrthoDB" id="9810065at2"/>
<dbReference type="Pfam" id="PF00126">
    <property type="entry name" value="HTH_1"/>
    <property type="match status" value="1"/>
</dbReference>
<keyword evidence="4" id="KW-0804">Transcription</keyword>
<sequence>MHDFERMFGQLQAFLDVIEAGSLSAAARHRGVATSSLSRSLDALEKALGTQLLIRSSRSLSLTEAGRVLQARAATLLGGLADTRAELAQLQGEVAGTLRLSCLPSFGRTQLMPLLAALARRHPQLHVDLDLVERFDIPLRRRLDAVIRLGPDPAPDGALRLAPLRRVVCASPAYLHGAGPVDRLPALATHALLDKRHDDTVISWRHVLGADAALPTRRLRCDDLETLRLAALDGLGVACLPTWLVGEDLRRHRLRALFHEAALPSGPQQWLWLVPSQTPLPARVARLAHVLRQAIGQPPQWDRPG</sequence>
<dbReference type="InterPro" id="IPR000847">
    <property type="entry name" value="LysR_HTH_N"/>
</dbReference>